<name>A0A2U1MRG5_ARTAN</name>
<reference evidence="7 8" key="1">
    <citation type="journal article" date="2018" name="Mol. Plant">
        <title>The genome of Artemisia annua provides insight into the evolution of Asteraceae family and artemisinin biosynthesis.</title>
        <authorList>
            <person name="Shen Q."/>
            <person name="Zhang L."/>
            <person name="Liao Z."/>
            <person name="Wang S."/>
            <person name="Yan T."/>
            <person name="Shi P."/>
            <person name="Liu M."/>
            <person name="Fu X."/>
            <person name="Pan Q."/>
            <person name="Wang Y."/>
            <person name="Lv Z."/>
            <person name="Lu X."/>
            <person name="Zhang F."/>
            <person name="Jiang W."/>
            <person name="Ma Y."/>
            <person name="Chen M."/>
            <person name="Hao X."/>
            <person name="Li L."/>
            <person name="Tang Y."/>
            <person name="Lv G."/>
            <person name="Zhou Y."/>
            <person name="Sun X."/>
            <person name="Brodelius P.E."/>
            <person name="Rose J.K.C."/>
            <person name="Tang K."/>
        </authorList>
    </citation>
    <scope>NUCLEOTIDE SEQUENCE [LARGE SCALE GENOMIC DNA]</scope>
    <source>
        <strain evidence="8">cv. Huhao1</strain>
        <tissue evidence="7">Leaf</tissue>
    </source>
</reference>
<evidence type="ECO:0000256" key="5">
    <source>
        <dbReference type="RuleBase" id="RU362057"/>
    </source>
</evidence>
<proteinExistence type="inferred from homology"/>
<dbReference type="InterPro" id="IPR035595">
    <property type="entry name" value="UDP_glycos_trans_CS"/>
</dbReference>
<dbReference type="CDD" id="cd03784">
    <property type="entry name" value="GT1_Gtf-like"/>
    <property type="match status" value="1"/>
</dbReference>
<evidence type="ECO:0000256" key="3">
    <source>
        <dbReference type="ARBA" id="ARBA00022679"/>
    </source>
</evidence>
<keyword evidence="8" id="KW-1185">Reference proteome</keyword>
<dbReference type="OrthoDB" id="5835829at2759"/>
<dbReference type="FunFam" id="3.40.50.2000:FF:000065">
    <property type="entry name" value="Glycosyltransferase"/>
    <property type="match status" value="1"/>
</dbReference>
<dbReference type="GO" id="GO:0080043">
    <property type="term" value="F:quercetin 3-O-glucosyltransferase activity"/>
    <property type="evidence" value="ECO:0007669"/>
    <property type="project" value="TreeGrafter"/>
</dbReference>
<comment type="similarity">
    <text evidence="1 4">Belongs to the UDP-glycosyltransferase family.</text>
</comment>
<dbReference type="PANTHER" id="PTHR11926:SF1557">
    <property type="entry name" value="7-DEOXYLOGANETIN GLUCOSYLTRANSFERASE"/>
    <property type="match status" value="1"/>
</dbReference>
<dbReference type="Pfam" id="PF00201">
    <property type="entry name" value="UDPGT"/>
    <property type="match status" value="1"/>
</dbReference>
<gene>
    <name evidence="7" type="ORF">CTI12_AA347100</name>
</gene>
<keyword evidence="2 4" id="KW-0328">Glycosyltransferase</keyword>
<evidence type="ECO:0000259" key="6">
    <source>
        <dbReference type="Pfam" id="PF26168"/>
    </source>
</evidence>
<dbReference type="AlphaFoldDB" id="A0A2U1MRG5"/>
<dbReference type="PANTHER" id="PTHR11926">
    <property type="entry name" value="GLUCOSYL/GLUCURONOSYL TRANSFERASES"/>
    <property type="match status" value="1"/>
</dbReference>
<comment type="caution">
    <text evidence="7">The sequence shown here is derived from an EMBL/GenBank/DDBJ whole genome shotgun (WGS) entry which is preliminary data.</text>
</comment>
<dbReference type="Proteomes" id="UP000245207">
    <property type="component" value="Unassembled WGS sequence"/>
</dbReference>
<dbReference type="Gene3D" id="3.40.50.2000">
    <property type="entry name" value="Glycogen Phosphorylase B"/>
    <property type="match status" value="2"/>
</dbReference>
<accession>A0A2U1MRG5</accession>
<sequence>MASQQKKKPHALCIPAPLQGHINPMLKLAKILHSKGFDITFVNTEFNHQRLLRSQGPETLNGLPSFRFETIPDGLPPPENKDATQDLPSLAKSIEETCPGPFKSLVTKVGASYSPVTCIVADSLMGFTLAAAEELAIPEFLLWTSGAGSLICYDQYPNLLEKGLMPLKDPSFLVNGYLDTVIDGIPCMSGIRLKDIPPFIRKIYPGDEYMAQFLWSQVNISKTAPAIIFNTFDELEPDVFDTLSSMFPPCYSIGPLHLLEKTIEDNSLVSIKSNLWKEESECLTWLDSQAPVSVIYVNFGSIAVMTNQQLVEFCWGLAASNYPFLWIIRPDLVVGDSAMLPPEFVTRTSGRGLLIGWCPQEQVLNHPSIGGFLTHSGWNSTLESISSGVPMICWPFFADQQVNCWLSCNKWGVAMEVDNDVKRDEVGKLVVELMNGEKGNALRKNVTKWKKKAEAACVAKDGSSVANLEKLLHLMLTCSNE</sequence>
<dbReference type="SUPFAM" id="SSF53756">
    <property type="entry name" value="UDP-Glycosyltransferase/glycogen phosphorylase"/>
    <property type="match status" value="1"/>
</dbReference>
<protein>
    <recommendedName>
        <fullName evidence="5">Glycosyltransferase</fullName>
        <ecNumber evidence="5">2.4.1.-</ecNumber>
    </recommendedName>
</protein>
<dbReference type="EC" id="2.4.1.-" evidence="5"/>
<dbReference type="EMBL" id="PKPP01004543">
    <property type="protein sequence ID" value="PWA63865.1"/>
    <property type="molecule type" value="Genomic_DNA"/>
</dbReference>
<dbReference type="Pfam" id="PF26168">
    <property type="entry name" value="Glyco_transf_N"/>
    <property type="match status" value="1"/>
</dbReference>
<dbReference type="InterPro" id="IPR058980">
    <property type="entry name" value="Glyco_transf_N"/>
</dbReference>
<dbReference type="FunFam" id="3.40.50.2000:FF:000027">
    <property type="entry name" value="Glycosyltransferase"/>
    <property type="match status" value="1"/>
</dbReference>
<feature type="domain" description="Glycosyltransferase N-terminal" evidence="6">
    <location>
        <begin position="13"/>
        <end position="139"/>
    </location>
</feature>
<dbReference type="GO" id="GO:0080044">
    <property type="term" value="F:quercetin 7-O-glucosyltransferase activity"/>
    <property type="evidence" value="ECO:0007669"/>
    <property type="project" value="TreeGrafter"/>
</dbReference>
<evidence type="ECO:0000256" key="2">
    <source>
        <dbReference type="ARBA" id="ARBA00022676"/>
    </source>
</evidence>
<keyword evidence="3 4" id="KW-0808">Transferase</keyword>
<evidence type="ECO:0000313" key="7">
    <source>
        <dbReference type="EMBL" id="PWA63865.1"/>
    </source>
</evidence>
<evidence type="ECO:0000256" key="4">
    <source>
        <dbReference type="RuleBase" id="RU003718"/>
    </source>
</evidence>
<evidence type="ECO:0000256" key="1">
    <source>
        <dbReference type="ARBA" id="ARBA00009995"/>
    </source>
</evidence>
<dbReference type="PROSITE" id="PS00375">
    <property type="entry name" value="UDPGT"/>
    <property type="match status" value="1"/>
</dbReference>
<organism evidence="7 8">
    <name type="scientific">Artemisia annua</name>
    <name type="common">Sweet wormwood</name>
    <dbReference type="NCBI Taxonomy" id="35608"/>
    <lineage>
        <taxon>Eukaryota</taxon>
        <taxon>Viridiplantae</taxon>
        <taxon>Streptophyta</taxon>
        <taxon>Embryophyta</taxon>
        <taxon>Tracheophyta</taxon>
        <taxon>Spermatophyta</taxon>
        <taxon>Magnoliopsida</taxon>
        <taxon>eudicotyledons</taxon>
        <taxon>Gunneridae</taxon>
        <taxon>Pentapetalae</taxon>
        <taxon>asterids</taxon>
        <taxon>campanulids</taxon>
        <taxon>Asterales</taxon>
        <taxon>Asteraceae</taxon>
        <taxon>Asteroideae</taxon>
        <taxon>Anthemideae</taxon>
        <taxon>Artemisiinae</taxon>
        <taxon>Artemisia</taxon>
    </lineage>
</organism>
<dbReference type="InterPro" id="IPR002213">
    <property type="entry name" value="UDP_glucos_trans"/>
</dbReference>
<evidence type="ECO:0000313" key="8">
    <source>
        <dbReference type="Proteomes" id="UP000245207"/>
    </source>
</evidence>